<evidence type="ECO:0000256" key="3">
    <source>
        <dbReference type="ARBA" id="ARBA00020263"/>
    </source>
</evidence>
<dbReference type="Pfam" id="PF09807">
    <property type="entry name" value="ELP6"/>
    <property type="match status" value="1"/>
</dbReference>
<evidence type="ECO:0000256" key="2">
    <source>
        <dbReference type="ARBA" id="ARBA00008837"/>
    </source>
</evidence>
<dbReference type="AlphaFoldDB" id="A0A8C6ZV58"/>
<dbReference type="PANTHER" id="PTHR16184">
    <property type="entry name" value="ELONGATOR COMPLEX PROTEIN 6"/>
    <property type="match status" value="1"/>
</dbReference>
<name>A0A8C6ZV58_NOTPE</name>
<proteinExistence type="inferred from homology"/>
<dbReference type="InterPro" id="IPR027417">
    <property type="entry name" value="P-loop_NTPase"/>
</dbReference>
<dbReference type="Proteomes" id="UP000694420">
    <property type="component" value="Unplaced"/>
</dbReference>
<reference evidence="5" key="1">
    <citation type="submission" date="2025-08" db="UniProtKB">
        <authorList>
            <consortium name="Ensembl"/>
        </authorList>
    </citation>
    <scope>IDENTIFICATION</scope>
</reference>
<organism evidence="5 6">
    <name type="scientific">Nothoprocta perdicaria</name>
    <name type="common">Chilean tinamou</name>
    <name type="synonym">Crypturus perdicarius</name>
    <dbReference type="NCBI Taxonomy" id="30464"/>
    <lineage>
        <taxon>Eukaryota</taxon>
        <taxon>Metazoa</taxon>
        <taxon>Chordata</taxon>
        <taxon>Craniata</taxon>
        <taxon>Vertebrata</taxon>
        <taxon>Euteleostomi</taxon>
        <taxon>Archelosauria</taxon>
        <taxon>Archosauria</taxon>
        <taxon>Dinosauria</taxon>
        <taxon>Saurischia</taxon>
        <taxon>Theropoda</taxon>
        <taxon>Coelurosauria</taxon>
        <taxon>Aves</taxon>
        <taxon>Palaeognathae</taxon>
        <taxon>Tinamiformes</taxon>
        <taxon>Tinamidae</taxon>
        <taxon>Nothoprocta</taxon>
    </lineage>
</organism>
<evidence type="ECO:0000313" key="6">
    <source>
        <dbReference type="Proteomes" id="UP000694420"/>
    </source>
</evidence>
<evidence type="ECO:0000256" key="4">
    <source>
        <dbReference type="ARBA" id="ARBA00045027"/>
    </source>
</evidence>
<dbReference type="UniPathway" id="UPA00988"/>
<dbReference type="GO" id="GO:0002098">
    <property type="term" value="P:tRNA wobble uridine modification"/>
    <property type="evidence" value="ECO:0007669"/>
    <property type="project" value="InterPro"/>
</dbReference>
<accession>A0A8C6ZV58</accession>
<dbReference type="Gene3D" id="3.40.50.300">
    <property type="entry name" value="P-loop containing nucleotide triphosphate hydrolases"/>
    <property type="match status" value="1"/>
</dbReference>
<dbReference type="Ensembl" id="ENSNPET00000021183.1">
    <property type="protein sequence ID" value="ENSNPEP00000020641.1"/>
    <property type="gene ID" value="ENSNPEG00000015358.1"/>
</dbReference>
<evidence type="ECO:0000313" key="5">
    <source>
        <dbReference type="Ensembl" id="ENSNPEP00000020641.1"/>
    </source>
</evidence>
<evidence type="ECO:0000256" key="1">
    <source>
        <dbReference type="ARBA" id="ARBA00005043"/>
    </source>
</evidence>
<dbReference type="InterPro" id="IPR018627">
    <property type="entry name" value="ELP6"/>
</dbReference>
<dbReference type="PANTHER" id="PTHR16184:SF6">
    <property type="entry name" value="ELONGATOR COMPLEX PROTEIN 6"/>
    <property type="match status" value="1"/>
</dbReference>
<sequence length="192" mass="21247">MGRSPLKWWLKTERGQLVFLEGLGSCLDVVFGQEQREEDVSDLRALFTFVQAALAPVDGDAWQGRVLLLDELGVLLSLGAAPVAVLDFVHYCRVAVCSRLQGNIVVLVHSNEDSGDKENELLVTALSHHSDLILWAEGLATGFCKDVHGQLKIIRRTSLRPGGERDSLQLYQYKIQERNVAFFARGMSAAVL</sequence>
<comment type="similarity">
    <text evidence="2">Belongs to the ELP6 family.</text>
</comment>
<reference evidence="5" key="2">
    <citation type="submission" date="2025-09" db="UniProtKB">
        <authorList>
            <consortium name="Ensembl"/>
        </authorList>
    </citation>
    <scope>IDENTIFICATION</scope>
</reference>
<protein>
    <recommendedName>
        <fullName evidence="3">Elongator complex protein 6</fullName>
    </recommendedName>
    <alternativeName>
        <fullName evidence="4">Protein TMEM103</fullName>
    </alternativeName>
</protein>
<dbReference type="GO" id="GO:0033588">
    <property type="term" value="C:elongator holoenzyme complex"/>
    <property type="evidence" value="ECO:0007669"/>
    <property type="project" value="InterPro"/>
</dbReference>
<keyword evidence="6" id="KW-1185">Reference proteome</keyword>
<comment type="pathway">
    <text evidence="1">tRNA modification; 5-methoxycarbonylmethyl-2-thiouridine-tRNA biosynthesis.</text>
</comment>